<keyword evidence="1" id="KW-0175">Coiled coil</keyword>
<feature type="non-terminal residue" evidence="2">
    <location>
        <position position="227"/>
    </location>
</feature>
<protein>
    <submittedName>
        <fullName evidence="2">Uncharacterized protein</fullName>
    </submittedName>
</protein>
<organism evidence="2 3">
    <name type="scientific">Meganyctiphanes norvegica</name>
    <name type="common">Northern krill</name>
    <name type="synonym">Thysanopoda norvegica</name>
    <dbReference type="NCBI Taxonomy" id="48144"/>
    <lineage>
        <taxon>Eukaryota</taxon>
        <taxon>Metazoa</taxon>
        <taxon>Ecdysozoa</taxon>
        <taxon>Arthropoda</taxon>
        <taxon>Crustacea</taxon>
        <taxon>Multicrustacea</taxon>
        <taxon>Malacostraca</taxon>
        <taxon>Eumalacostraca</taxon>
        <taxon>Eucarida</taxon>
        <taxon>Euphausiacea</taxon>
        <taxon>Euphausiidae</taxon>
        <taxon>Meganyctiphanes</taxon>
    </lineage>
</organism>
<reference evidence="2 3" key="1">
    <citation type="submission" date="2024-05" db="EMBL/GenBank/DDBJ databases">
        <authorList>
            <person name="Wallberg A."/>
        </authorList>
    </citation>
    <scope>NUCLEOTIDE SEQUENCE [LARGE SCALE GENOMIC DNA]</scope>
</reference>
<dbReference type="Proteomes" id="UP001497623">
    <property type="component" value="Unassembled WGS sequence"/>
</dbReference>
<dbReference type="CDD" id="cd00037">
    <property type="entry name" value="CLECT"/>
    <property type="match status" value="1"/>
</dbReference>
<evidence type="ECO:0000313" key="3">
    <source>
        <dbReference type="Proteomes" id="UP001497623"/>
    </source>
</evidence>
<feature type="coiled-coil region" evidence="1">
    <location>
        <begin position="44"/>
        <end position="119"/>
    </location>
</feature>
<gene>
    <name evidence="2" type="ORF">MNOR_LOCUS10328</name>
</gene>
<dbReference type="EMBL" id="CAXKWB010005175">
    <property type="protein sequence ID" value="CAL4077120.1"/>
    <property type="molecule type" value="Genomic_DNA"/>
</dbReference>
<name>A0AAV2QBZ8_MEGNR</name>
<evidence type="ECO:0000313" key="2">
    <source>
        <dbReference type="EMBL" id="CAL4077120.1"/>
    </source>
</evidence>
<proteinExistence type="predicted"/>
<dbReference type="SUPFAM" id="SSF56436">
    <property type="entry name" value="C-type lectin-like"/>
    <property type="match status" value="1"/>
</dbReference>
<comment type="caution">
    <text evidence="2">The sequence shown here is derived from an EMBL/GenBank/DDBJ whole genome shotgun (WGS) entry which is preliminary data.</text>
</comment>
<dbReference type="InterPro" id="IPR016187">
    <property type="entry name" value="CTDL_fold"/>
</dbReference>
<evidence type="ECO:0000256" key="1">
    <source>
        <dbReference type="SAM" id="Coils"/>
    </source>
</evidence>
<dbReference type="SUPFAM" id="SSF58113">
    <property type="entry name" value="Apolipoprotein A-I"/>
    <property type="match status" value="1"/>
</dbReference>
<accession>A0AAV2QBZ8</accession>
<dbReference type="AlphaFoldDB" id="A0AAV2QBZ8"/>
<sequence length="227" mass="25973">QIQVSVQQDGQIPNTEIKDIILNFENRLVTTLSDLQRKMSDHLQDRLDAKLSDLQKNMSNHLEDRLDAKLSDLQRKVSNHIDNKFQIHSTWLSDLQGSLDSVDEKLELMEKSLRNVSDNLVLMADTYQANSLKMSSHCPDLKEDVSQNKNVTKSLDECVNDLNSADKYIYFLRSPSGHCFKVIMEILTWSSAKTRCEIEGLVLAQPEDSDASWLQLKLQEKYGDGPY</sequence>
<feature type="non-terminal residue" evidence="2">
    <location>
        <position position="1"/>
    </location>
</feature>
<keyword evidence="3" id="KW-1185">Reference proteome</keyword>